<name>A0A7Y0HQ11_9CLOT</name>
<dbReference type="Proteomes" id="UP000537131">
    <property type="component" value="Unassembled WGS sequence"/>
</dbReference>
<dbReference type="CDD" id="cd12108">
    <property type="entry name" value="Hr-like"/>
    <property type="match status" value="1"/>
</dbReference>
<evidence type="ECO:0000259" key="1">
    <source>
        <dbReference type="Pfam" id="PF01814"/>
    </source>
</evidence>
<proteinExistence type="predicted"/>
<protein>
    <submittedName>
        <fullName evidence="2">Hemerythrin domain-containing protein</fullName>
    </submittedName>
</protein>
<evidence type="ECO:0000313" key="3">
    <source>
        <dbReference type="Proteomes" id="UP000537131"/>
    </source>
</evidence>
<organism evidence="2 3">
    <name type="scientific">Clostridium muellerianum</name>
    <dbReference type="NCBI Taxonomy" id="2716538"/>
    <lineage>
        <taxon>Bacteria</taxon>
        <taxon>Bacillati</taxon>
        <taxon>Bacillota</taxon>
        <taxon>Clostridia</taxon>
        <taxon>Eubacteriales</taxon>
        <taxon>Clostridiaceae</taxon>
        <taxon>Clostridium</taxon>
    </lineage>
</organism>
<dbReference type="Gene3D" id="1.20.120.520">
    <property type="entry name" value="nmb1532 protein domain like"/>
    <property type="match status" value="1"/>
</dbReference>
<reference evidence="2 3" key="2">
    <citation type="submission" date="2020-06" db="EMBL/GenBank/DDBJ databases">
        <title>Complete Genome Sequence of Clostridium muelleri sp. nov. P21T, an Acid-Alcohol Producing Acetogen Isolated from Old Hay.</title>
        <authorList>
            <person name="Duncan K.E."/>
            <person name="Tanner R.S."/>
        </authorList>
    </citation>
    <scope>NUCLEOTIDE SEQUENCE [LARGE SCALE GENOMIC DNA]</scope>
    <source>
        <strain evidence="2 3">P21</strain>
    </source>
</reference>
<reference evidence="2 3" key="1">
    <citation type="submission" date="2020-04" db="EMBL/GenBank/DDBJ databases">
        <authorList>
            <person name="Doyle D.A."/>
        </authorList>
    </citation>
    <scope>NUCLEOTIDE SEQUENCE [LARGE SCALE GENOMIC DNA]</scope>
    <source>
        <strain evidence="2 3">P21</strain>
    </source>
</reference>
<sequence length="184" mass="21140">MDGIVLMVGEHKNIKRMLKVIRKACIGVMNGKEIDFKDFESIIDFVRNYADKHHHGKEEKILFTRMVDEIGGAAEKLVKFGMLVEHDFGRMYIKDLEEALGKAKTGDDEAKLDVIANAVSYANLLSRHIDREDNVAYPFAKRALCEETLNKINMECDSLEEETSKAGVQNKYIKMLEMFEEKYK</sequence>
<dbReference type="EMBL" id="JABBNI010000036">
    <property type="protein sequence ID" value="NMM64247.1"/>
    <property type="molecule type" value="Genomic_DNA"/>
</dbReference>
<evidence type="ECO:0000313" key="2">
    <source>
        <dbReference type="EMBL" id="NMM64247.1"/>
    </source>
</evidence>
<dbReference type="PANTHER" id="PTHR39966">
    <property type="entry name" value="BLL2471 PROTEIN-RELATED"/>
    <property type="match status" value="1"/>
</dbReference>
<accession>A0A7Y0HQ11</accession>
<keyword evidence="3" id="KW-1185">Reference proteome</keyword>
<gene>
    <name evidence="2" type="ORF">HBE96_16600</name>
</gene>
<comment type="caution">
    <text evidence="2">The sequence shown here is derived from an EMBL/GenBank/DDBJ whole genome shotgun (WGS) entry which is preliminary data.</text>
</comment>
<dbReference type="PANTHER" id="PTHR39966:SF1">
    <property type="entry name" value="HEMERYTHRIN-LIKE DOMAIN-CONTAINING PROTEIN"/>
    <property type="match status" value="1"/>
</dbReference>
<dbReference type="AlphaFoldDB" id="A0A7Y0HQ11"/>
<feature type="domain" description="Hemerythrin-like" evidence="1">
    <location>
        <begin position="3"/>
        <end position="140"/>
    </location>
</feature>
<dbReference type="Pfam" id="PF01814">
    <property type="entry name" value="Hemerythrin"/>
    <property type="match status" value="1"/>
</dbReference>
<dbReference type="GO" id="GO:0005886">
    <property type="term" value="C:plasma membrane"/>
    <property type="evidence" value="ECO:0007669"/>
    <property type="project" value="TreeGrafter"/>
</dbReference>
<dbReference type="RefSeq" id="WP_169298842.1">
    <property type="nucleotide sequence ID" value="NZ_JABBNI010000036.1"/>
</dbReference>
<dbReference type="InterPro" id="IPR012312">
    <property type="entry name" value="Hemerythrin-like"/>
</dbReference>